<accession>A0A2J7ZXY1</accession>
<evidence type="ECO:0000313" key="3">
    <source>
        <dbReference type="Proteomes" id="UP000236333"/>
    </source>
</evidence>
<dbReference type="Pfam" id="PF05548">
    <property type="entry name" value="Peptidase_M11"/>
    <property type="match status" value="1"/>
</dbReference>
<keyword evidence="3" id="KW-1185">Reference proteome</keyword>
<dbReference type="Proteomes" id="UP000236333">
    <property type="component" value="Unassembled WGS sequence"/>
</dbReference>
<protein>
    <recommendedName>
        <fullName evidence="1">Peptidase M11 gametolysin domain-containing protein</fullName>
    </recommendedName>
</protein>
<sequence>MGLFHSWSWANMDQYGDSGSIMGLGPAPVCWNAPQGQALGLDQPIATLTADTLPAGSWQTLRLPPAFVSETNYVAIQPSWMSDPLQRKGTLYLTYRLARGAERGLKNYFDGRINIHSYVGELALTSRNYTLLLGNITEGSQWPPAALAGTSRYPWRLLVVAVRTPRNYSSVDSMIATAQVCRFNTKPEECGTPPPATRSSGAAAFTTRSSFSSASTLAQNVEAIADDAAAVSSPPEADQMSAAVAAVRGGAIEAQPFCGDGVCTRGAESVASCAVDCCDRAGATCGDGRCDAWAGESCASCPEDCARVRPDGSGDVLPFPLDFNGHIQFTAHDTLYTRAAGATPALQWYCCGGGPGGDGCAAAGCAAAAGSGGGGGSCRASCADPGPLARLRSLLWRVAST</sequence>
<dbReference type="AlphaFoldDB" id="A0A2J7ZXY1"/>
<feature type="domain" description="Peptidase M11 gametolysin" evidence="1">
    <location>
        <begin position="2"/>
        <end position="120"/>
    </location>
</feature>
<proteinExistence type="predicted"/>
<organism evidence="2 3">
    <name type="scientific">Tetrabaena socialis</name>
    <dbReference type="NCBI Taxonomy" id="47790"/>
    <lineage>
        <taxon>Eukaryota</taxon>
        <taxon>Viridiplantae</taxon>
        <taxon>Chlorophyta</taxon>
        <taxon>core chlorophytes</taxon>
        <taxon>Chlorophyceae</taxon>
        <taxon>CS clade</taxon>
        <taxon>Chlamydomonadales</taxon>
        <taxon>Tetrabaenaceae</taxon>
        <taxon>Tetrabaena</taxon>
    </lineage>
</organism>
<evidence type="ECO:0000259" key="1">
    <source>
        <dbReference type="Pfam" id="PF05548"/>
    </source>
</evidence>
<gene>
    <name evidence="2" type="ORF">TSOC_008656</name>
</gene>
<reference evidence="2 3" key="1">
    <citation type="journal article" date="2017" name="Mol. Biol. Evol.">
        <title>The 4-celled Tetrabaena socialis nuclear genome reveals the essential components for genetic control of cell number at the origin of multicellularity in the volvocine lineage.</title>
        <authorList>
            <person name="Featherston J."/>
            <person name="Arakaki Y."/>
            <person name="Hanschen E.R."/>
            <person name="Ferris P.J."/>
            <person name="Michod R.E."/>
            <person name="Olson B.J.S.C."/>
            <person name="Nozaki H."/>
            <person name="Durand P.M."/>
        </authorList>
    </citation>
    <scope>NUCLEOTIDE SEQUENCE [LARGE SCALE GENOMIC DNA]</scope>
    <source>
        <strain evidence="2 3">NIES-571</strain>
    </source>
</reference>
<evidence type="ECO:0000313" key="2">
    <source>
        <dbReference type="EMBL" id="PNH05112.1"/>
    </source>
</evidence>
<name>A0A2J7ZXY1_9CHLO</name>
<comment type="caution">
    <text evidence="2">The sequence shown here is derived from an EMBL/GenBank/DDBJ whole genome shotgun (WGS) entry which is preliminary data.</text>
</comment>
<dbReference type="InterPro" id="IPR008752">
    <property type="entry name" value="Peptidase_M11"/>
</dbReference>
<dbReference type="EMBL" id="PGGS01000333">
    <property type="protein sequence ID" value="PNH05112.1"/>
    <property type="molecule type" value="Genomic_DNA"/>
</dbReference>
<dbReference type="OrthoDB" id="538190at2759"/>